<keyword evidence="3" id="KW-1185">Reference proteome</keyword>
<dbReference type="AlphaFoldDB" id="A0A0J7L143"/>
<dbReference type="Proteomes" id="UP000036403">
    <property type="component" value="Unassembled WGS sequence"/>
</dbReference>
<evidence type="ECO:0000256" key="1">
    <source>
        <dbReference type="SAM" id="MobiDB-lite"/>
    </source>
</evidence>
<sequence>MVSALHNAPDLPADGRVAKRHDDQRQYEDHDQHVDLVKSPQQSGFGITNAPIGNQSDSDLFVRLKHREKIQNVE</sequence>
<evidence type="ECO:0000313" key="2">
    <source>
        <dbReference type="EMBL" id="KMQ96507.1"/>
    </source>
</evidence>
<accession>A0A0J7L143</accession>
<evidence type="ECO:0000313" key="3">
    <source>
        <dbReference type="Proteomes" id="UP000036403"/>
    </source>
</evidence>
<feature type="compositionally biased region" description="Basic and acidic residues" evidence="1">
    <location>
        <begin position="16"/>
        <end position="36"/>
    </location>
</feature>
<reference evidence="2 3" key="1">
    <citation type="submission" date="2015-04" db="EMBL/GenBank/DDBJ databases">
        <title>Lasius niger genome sequencing.</title>
        <authorList>
            <person name="Konorov E.A."/>
            <person name="Nikitin M.A."/>
            <person name="Kirill M.V."/>
            <person name="Chang P."/>
        </authorList>
    </citation>
    <scope>NUCLEOTIDE SEQUENCE [LARGE SCALE GENOMIC DNA]</scope>
    <source>
        <tissue evidence="2">Whole</tissue>
    </source>
</reference>
<protein>
    <submittedName>
        <fullName evidence="2">Mir domain protein</fullName>
    </submittedName>
</protein>
<proteinExistence type="predicted"/>
<organism evidence="2 3">
    <name type="scientific">Lasius niger</name>
    <name type="common">Black garden ant</name>
    <dbReference type="NCBI Taxonomy" id="67767"/>
    <lineage>
        <taxon>Eukaryota</taxon>
        <taxon>Metazoa</taxon>
        <taxon>Ecdysozoa</taxon>
        <taxon>Arthropoda</taxon>
        <taxon>Hexapoda</taxon>
        <taxon>Insecta</taxon>
        <taxon>Pterygota</taxon>
        <taxon>Neoptera</taxon>
        <taxon>Endopterygota</taxon>
        <taxon>Hymenoptera</taxon>
        <taxon>Apocrita</taxon>
        <taxon>Aculeata</taxon>
        <taxon>Formicoidea</taxon>
        <taxon>Formicidae</taxon>
        <taxon>Formicinae</taxon>
        <taxon>Lasius</taxon>
        <taxon>Lasius</taxon>
    </lineage>
</organism>
<comment type="caution">
    <text evidence="2">The sequence shown here is derived from an EMBL/GenBank/DDBJ whole genome shotgun (WGS) entry which is preliminary data.</text>
</comment>
<feature type="compositionally biased region" description="Polar residues" evidence="1">
    <location>
        <begin position="39"/>
        <end position="58"/>
    </location>
</feature>
<dbReference type="EMBL" id="LBMM01001321">
    <property type="protein sequence ID" value="KMQ96507.1"/>
    <property type="molecule type" value="Genomic_DNA"/>
</dbReference>
<gene>
    <name evidence="2" type="ORF">RF55_3202</name>
</gene>
<feature type="region of interest" description="Disordered" evidence="1">
    <location>
        <begin position="1"/>
        <end position="60"/>
    </location>
</feature>
<name>A0A0J7L143_LASNI</name>
<dbReference type="PaxDb" id="67767-A0A0J7L143"/>